<dbReference type="EMBL" id="JAVYII010000003">
    <property type="protein sequence ID" value="MDT9593239.1"/>
    <property type="molecule type" value="Genomic_DNA"/>
</dbReference>
<reference evidence="8 9" key="1">
    <citation type="submission" date="2023-08" db="EMBL/GenBank/DDBJ databases">
        <title>Nocardioides seae sp. nov., a bacterium isolated from a soil.</title>
        <authorList>
            <person name="Wang X."/>
        </authorList>
    </citation>
    <scope>NUCLEOTIDE SEQUENCE [LARGE SCALE GENOMIC DNA]</scope>
    <source>
        <strain evidence="8 9">YZH12</strain>
    </source>
</reference>
<dbReference type="PANTHER" id="PTHR24421">
    <property type="entry name" value="NITRATE/NITRITE SENSOR PROTEIN NARX-RELATED"/>
    <property type="match status" value="1"/>
</dbReference>
<sequence length="415" mass="44563">MTRTTLGSSILASVHTVTALLRIALLVPLLVLAPVLHEVGDDWIGYAAAVGAFAVWGGLTLWWSRRRHVAPWAGPASIFVDLALFVAMALGSSGATSYITPVFYLYPVFTVFYYRPLLTAAVGFLVAAGYAGIWLQNFAVRGGPYISGIVWMHFLLLTWMALTTTALSLVLAHRARVENESRLAHDSLTAQLLVADVRASTRLADDLHDGPLQDVIAVRRLLEQIADTTAAPDRVAAAEELLVQVTAHLRGTVASLHPQVLSQLGLEEAVRELVRQSTDHGRVPVTAAVEAVGHLDPGRAYVLYAAGRELVRNALRHAHAEHVLVELCRDGDHVELTVSDDGIGLAAGISPGEQVRSGHVGLASHTSRLRSLGGSLELSPRQPTGTIARASLPAEMGRELADVLRPQDLQEVARP</sequence>
<dbReference type="Pfam" id="PF02518">
    <property type="entry name" value="HATPase_c"/>
    <property type="match status" value="1"/>
</dbReference>
<dbReference type="SUPFAM" id="SSF55874">
    <property type="entry name" value="ATPase domain of HSP90 chaperone/DNA topoisomerase II/histidine kinase"/>
    <property type="match status" value="1"/>
</dbReference>
<evidence type="ECO:0000256" key="6">
    <source>
        <dbReference type="SAM" id="Phobius"/>
    </source>
</evidence>
<keyword evidence="8" id="KW-0547">Nucleotide-binding</keyword>
<dbReference type="InterPro" id="IPR005467">
    <property type="entry name" value="His_kinase_dom"/>
</dbReference>
<evidence type="ECO:0000259" key="7">
    <source>
        <dbReference type="PROSITE" id="PS50109"/>
    </source>
</evidence>
<dbReference type="PROSITE" id="PS50109">
    <property type="entry name" value="HIS_KIN"/>
    <property type="match status" value="1"/>
</dbReference>
<feature type="transmembrane region" description="Helical" evidence="6">
    <location>
        <begin position="43"/>
        <end position="64"/>
    </location>
</feature>
<feature type="domain" description="Histidine kinase" evidence="7">
    <location>
        <begin position="211"/>
        <end position="396"/>
    </location>
</feature>
<name>A0ABU3PVL6_9ACTN</name>
<organism evidence="8 9">
    <name type="scientific">Nocardioides imazamoxiresistens</name>
    <dbReference type="NCBI Taxonomy" id="3231893"/>
    <lineage>
        <taxon>Bacteria</taxon>
        <taxon>Bacillati</taxon>
        <taxon>Actinomycetota</taxon>
        <taxon>Actinomycetes</taxon>
        <taxon>Propionibacteriales</taxon>
        <taxon>Nocardioidaceae</taxon>
        <taxon>Nocardioides</taxon>
    </lineage>
</organism>
<gene>
    <name evidence="8" type="ORF">RDV89_09185</name>
</gene>
<proteinExistence type="predicted"/>
<dbReference type="Gene3D" id="3.30.565.10">
    <property type="entry name" value="Histidine kinase-like ATPase, C-terminal domain"/>
    <property type="match status" value="1"/>
</dbReference>
<keyword evidence="5" id="KW-0902">Two-component regulatory system</keyword>
<dbReference type="EC" id="2.7.13.3" evidence="2"/>
<protein>
    <recommendedName>
        <fullName evidence="2">histidine kinase</fullName>
        <ecNumber evidence="2">2.7.13.3</ecNumber>
    </recommendedName>
</protein>
<dbReference type="CDD" id="cd16917">
    <property type="entry name" value="HATPase_UhpB-NarQ-NarX-like"/>
    <property type="match status" value="1"/>
</dbReference>
<keyword evidence="6" id="KW-0472">Membrane</keyword>
<dbReference type="SMART" id="SM00387">
    <property type="entry name" value="HATPase_c"/>
    <property type="match status" value="1"/>
</dbReference>
<comment type="catalytic activity">
    <reaction evidence="1">
        <text>ATP + protein L-histidine = ADP + protein N-phospho-L-histidine.</text>
        <dbReference type="EC" id="2.7.13.3"/>
    </reaction>
</comment>
<evidence type="ECO:0000256" key="3">
    <source>
        <dbReference type="ARBA" id="ARBA00022679"/>
    </source>
</evidence>
<evidence type="ECO:0000313" key="8">
    <source>
        <dbReference type="EMBL" id="MDT9593239.1"/>
    </source>
</evidence>
<evidence type="ECO:0000256" key="5">
    <source>
        <dbReference type="ARBA" id="ARBA00023012"/>
    </source>
</evidence>
<comment type="caution">
    <text evidence="8">The sequence shown here is derived from an EMBL/GenBank/DDBJ whole genome shotgun (WGS) entry which is preliminary data.</text>
</comment>
<evidence type="ECO:0000256" key="4">
    <source>
        <dbReference type="ARBA" id="ARBA00022777"/>
    </source>
</evidence>
<evidence type="ECO:0000256" key="1">
    <source>
        <dbReference type="ARBA" id="ARBA00000085"/>
    </source>
</evidence>
<evidence type="ECO:0000256" key="2">
    <source>
        <dbReference type="ARBA" id="ARBA00012438"/>
    </source>
</evidence>
<dbReference type="InterPro" id="IPR050482">
    <property type="entry name" value="Sensor_HK_TwoCompSys"/>
</dbReference>
<feature type="transmembrane region" description="Helical" evidence="6">
    <location>
        <begin position="76"/>
        <end position="100"/>
    </location>
</feature>
<keyword evidence="4" id="KW-0418">Kinase</keyword>
<dbReference type="GO" id="GO:0005524">
    <property type="term" value="F:ATP binding"/>
    <property type="evidence" value="ECO:0007669"/>
    <property type="project" value="UniProtKB-KW"/>
</dbReference>
<dbReference type="InterPro" id="IPR036890">
    <property type="entry name" value="HATPase_C_sf"/>
</dbReference>
<keyword evidence="6" id="KW-1133">Transmembrane helix</keyword>
<feature type="transmembrane region" description="Helical" evidence="6">
    <location>
        <begin position="145"/>
        <end position="172"/>
    </location>
</feature>
<keyword evidence="8" id="KW-0067">ATP-binding</keyword>
<feature type="transmembrane region" description="Helical" evidence="6">
    <location>
        <begin position="112"/>
        <end position="133"/>
    </location>
</feature>
<dbReference type="InterPro" id="IPR003594">
    <property type="entry name" value="HATPase_dom"/>
</dbReference>
<accession>A0ABU3PVL6</accession>
<feature type="transmembrane region" description="Helical" evidence="6">
    <location>
        <begin position="12"/>
        <end position="37"/>
    </location>
</feature>
<keyword evidence="9" id="KW-1185">Reference proteome</keyword>
<dbReference type="Proteomes" id="UP001268542">
    <property type="component" value="Unassembled WGS sequence"/>
</dbReference>
<keyword evidence="6" id="KW-0812">Transmembrane</keyword>
<dbReference type="PANTHER" id="PTHR24421:SF10">
    <property type="entry name" value="NITRATE_NITRITE SENSOR PROTEIN NARQ"/>
    <property type="match status" value="1"/>
</dbReference>
<keyword evidence="3" id="KW-0808">Transferase</keyword>
<dbReference type="RefSeq" id="WP_315732680.1">
    <property type="nucleotide sequence ID" value="NZ_JAVYII010000003.1"/>
</dbReference>
<evidence type="ECO:0000313" key="9">
    <source>
        <dbReference type="Proteomes" id="UP001268542"/>
    </source>
</evidence>